<dbReference type="EMBL" id="JBICYV010000008">
    <property type="protein sequence ID" value="MFG3012270.1"/>
    <property type="molecule type" value="Genomic_DNA"/>
</dbReference>
<feature type="transmembrane region" description="Helical" evidence="1">
    <location>
        <begin position="75"/>
        <end position="93"/>
    </location>
</feature>
<accession>A0ABW7B526</accession>
<proteinExistence type="predicted"/>
<dbReference type="RefSeq" id="WP_388313744.1">
    <property type="nucleotide sequence ID" value="NZ_JBIBCC010000001.1"/>
</dbReference>
<dbReference type="Proteomes" id="UP001604267">
    <property type="component" value="Unassembled WGS sequence"/>
</dbReference>
<sequence>MTVVYRLARHEMRLLAGLALWLARRTHGTAGGRAFGYARGQGATMLGLAFVCVVETVGVAVMLRDMPVAHDVMLVLDVYTVLFVVGLHAASVVRPHVLTPDALRVRYGAHVDLRIPLAGIAAVRRETRTTHEPAGDALDLPVGSQTTVTLELAEPVVHTSLLGRRRRVGTVRLYADDPGALVQALTPR</sequence>
<comment type="caution">
    <text evidence="2">The sequence shown here is derived from an EMBL/GenBank/DDBJ whole genome shotgun (WGS) entry which is preliminary data.</text>
</comment>
<feature type="transmembrane region" description="Helical" evidence="1">
    <location>
        <begin position="44"/>
        <end position="63"/>
    </location>
</feature>
<keyword evidence="1" id="KW-0812">Transmembrane</keyword>
<reference evidence="2 3" key="1">
    <citation type="submission" date="2024-10" db="EMBL/GenBank/DDBJ databases">
        <title>The Natural Products Discovery Center: Release of the First 8490 Sequenced Strains for Exploring Actinobacteria Biosynthetic Diversity.</title>
        <authorList>
            <person name="Kalkreuter E."/>
            <person name="Kautsar S.A."/>
            <person name="Yang D."/>
            <person name="Bader C.D."/>
            <person name="Teijaro C.N."/>
            <person name="Fluegel L."/>
            <person name="Davis C.M."/>
            <person name="Simpson J.R."/>
            <person name="Lauterbach L."/>
            <person name="Steele A.D."/>
            <person name="Gui C."/>
            <person name="Meng S."/>
            <person name="Li G."/>
            <person name="Viehrig K."/>
            <person name="Ye F."/>
            <person name="Su P."/>
            <person name="Kiefer A.F."/>
            <person name="Nichols A."/>
            <person name="Cepeda A.J."/>
            <person name="Yan W."/>
            <person name="Fan B."/>
            <person name="Jiang Y."/>
            <person name="Adhikari A."/>
            <person name="Zheng C.-J."/>
            <person name="Schuster L."/>
            <person name="Cowan T.M."/>
            <person name="Smanski M.J."/>
            <person name="Chevrette M.G."/>
            <person name="De Carvalho L.P.S."/>
            <person name="Shen B."/>
        </authorList>
    </citation>
    <scope>NUCLEOTIDE SEQUENCE [LARGE SCALE GENOMIC DNA]</scope>
    <source>
        <strain evidence="2 3">NPDC048320</strain>
    </source>
</reference>
<organism evidence="2 3">
    <name type="scientific">Streptomyces cinerochromogenes</name>
    <dbReference type="NCBI Taxonomy" id="66422"/>
    <lineage>
        <taxon>Bacteria</taxon>
        <taxon>Bacillati</taxon>
        <taxon>Actinomycetota</taxon>
        <taxon>Actinomycetes</taxon>
        <taxon>Kitasatosporales</taxon>
        <taxon>Streptomycetaceae</taxon>
        <taxon>Streptomyces</taxon>
    </lineage>
</organism>
<gene>
    <name evidence="2" type="ORF">ACGFZB_17785</name>
</gene>
<evidence type="ECO:0008006" key="4">
    <source>
        <dbReference type="Google" id="ProtNLM"/>
    </source>
</evidence>
<name>A0ABW7B526_9ACTN</name>
<evidence type="ECO:0000313" key="2">
    <source>
        <dbReference type="EMBL" id="MFG3012270.1"/>
    </source>
</evidence>
<keyword evidence="3" id="KW-1185">Reference proteome</keyword>
<keyword evidence="1" id="KW-0472">Membrane</keyword>
<keyword evidence="1" id="KW-1133">Transmembrane helix</keyword>
<evidence type="ECO:0000256" key="1">
    <source>
        <dbReference type="SAM" id="Phobius"/>
    </source>
</evidence>
<protein>
    <recommendedName>
        <fullName evidence="4">Integral membrane protein</fullName>
    </recommendedName>
</protein>
<evidence type="ECO:0000313" key="3">
    <source>
        <dbReference type="Proteomes" id="UP001604267"/>
    </source>
</evidence>